<keyword evidence="4 5" id="KW-0472">Membrane</keyword>
<dbReference type="AlphaFoldDB" id="A0A653KRR1"/>
<proteinExistence type="predicted"/>
<reference evidence="7 8" key="1">
    <citation type="submission" date="2019-10" db="EMBL/GenBank/DDBJ databases">
        <authorList>
            <person name="Karimi E."/>
        </authorList>
    </citation>
    <scope>NUCLEOTIDE SEQUENCE [LARGE SCALE GENOMIC DNA]</scope>
    <source>
        <strain evidence="7">Aeromonas sp. 8C</strain>
    </source>
</reference>
<dbReference type="PIRSF" id="PIRSF029594">
    <property type="entry name" value="UCP029594"/>
    <property type="match status" value="1"/>
</dbReference>
<dbReference type="Proteomes" id="UP000439123">
    <property type="component" value="Unassembled WGS sequence"/>
</dbReference>
<keyword evidence="3 5" id="KW-1133">Transmembrane helix</keyword>
<dbReference type="InterPro" id="IPR016926">
    <property type="entry name" value="UCP029594"/>
</dbReference>
<keyword evidence="2 5" id="KW-0812">Transmembrane</keyword>
<evidence type="ECO:0000313" key="8">
    <source>
        <dbReference type="Proteomes" id="UP000439123"/>
    </source>
</evidence>
<dbReference type="Pfam" id="PF13515">
    <property type="entry name" value="FUSC_2"/>
    <property type="match status" value="1"/>
</dbReference>
<dbReference type="Pfam" id="PF11168">
    <property type="entry name" value="DUF2955"/>
    <property type="match status" value="1"/>
</dbReference>
<feature type="transmembrane region" description="Helical" evidence="5">
    <location>
        <begin position="303"/>
        <end position="320"/>
    </location>
</feature>
<feature type="transmembrane region" description="Helical" evidence="5">
    <location>
        <begin position="109"/>
        <end position="124"/>
    </location>
</feature>
<evidence type="ECO:0000259" key="6">
    <source>
        <dbReference type="Pfam" id="PF13515"/>
    </source>
</evidence>
<gene>
    <name evidence="7" type="ORF">AERO8C_120377</name>
</gene>
<comment type="subcellular location">
    <subcellularLocation>
        <location evidence="1">Membrane</location>
        <topology evidence="1">Multi-pass membrane protein</topology>
    </subcellularLocation>
</comment>
<feature type="transmembrane region" description="Helical" evidence="5">
    <location>
        <begin position="332"/>
        <end position="352"/>
    </location>
</feature>
<feature type="transmembrane region" description="Helical" evidence="5">
    <location>
        <begin position="58"/>
        <end position="79"/>
    </location>
</feature>
<dbReference type="GO" id="GO:0016020">
    <property type="term" value="C:membrane"/>
    <property type="evidence" value="ECO:0007669"/>
    <property type="project" value="UniProtKB-SubCell"/>
</dbReference>
<dbReference type="InterPro" id="IPR022604">
    <property type="entry name" value="DUF2955"/>
</dbReference>
<name>A0A653KRR1_AERVE</name>
<accession>A0A653KRR1</accession>
<feature type="domain" description="Integral membrane bound transporter" evidence="6">
    <location>
        <begin position="214"/>
        <end position="346"/>
    </location>
</feature>
<dbReference type="InterPro" id="IPR049453">
    <property type="entry name" value="Memb_transporter_dom"/>
</dbReference>
<protein>
    <submittedName>
        <fullName evidence="7">1,4-alpha-glucan branching protein</fullName>
    </submittedName>
</protein>
<sequence>MSTNHATHPSANTASAHPAGGAAAHLWYRPLTGNELRQCLRIAFGCTTGFLLCKLFGWNYGVFYTVTPVLLLGMVPVMNGHAARQLIAAAVVCGVEVGLLGGLFGSHPALMTPIAFLLFLYRFAAMSRGSLFLFGANGVLSLSIMLHFASYPQTDLNDLILNNIWASVLSVLIAYLMTMLIPDVESRPKPASAPKAPHRMRHEALLGATVATLSFLVFQVFDLRDSMSAQATTLLVLFPMHWNGALSYARKRAMGTLLGVTFGLLGQLLLYDWSGQLLLVAPLLWLGAMLFSHAHVKEAGGSGVGFGALTTLGILFGQYLTPGNDLVFSALYRVSSILFAIVVTLLACYLVHRLLNRFEATRFGY</sequence>
<evidence type="ECO:0000256" key="1">
    <source>
        <dbReference type="ARBA" id="ARBA00004141"/>
    </source>
</evidence>
<evidence type="ECO:0000256" key="4">
    <source>
        <dbReference type="ARBA" id="ARBA00023136"/>
    </source>
</evidence>
<evidence type="ECO:0000256" key="2">
    <source>
        <dbReference type="ARBA" id="ARBA00022692"/>
    </source>
</evidence>
<organism evidence="7 8">
    <name type="scientific">Aeromonas veronii</name>
    <dbReference type="NCBI Taxonomy" id="654"/>
    <lineage>
        <taxon>Bacteria</taxon>
        <taxon>Pseudomonadati</taxon>
        <taxon>Pseudomonadota</taxon>
        <taxon>Gammaproteobacteria</taxon>
        <taxon>Aeromonadales</taxon>
        <taxon>Aeromonadaceae</taxon>
        <taxon>Aeromonas</taxon>
    </lineage>
</organism>
<dbReference type="RefSeq" id="WP_201298807.1">
    <property type="nucleotide sequence ID" value="NZ_LR732798.1"/>
</dbReference>
<feature type="transmembrane region" description="Helical" evidence="5">
    <location>
        <begin position="203"/>
        <end position="221"/>
    </location>
</feature>
<feature type="transmembrane region" description="Helical" evidence="5">
    <location>
        <begin position="131"/>
        <end position="151"/>
    </location>
</feature>
<evidence type="ECO:0000256" key="5">
    <source>
        <dbReference type="SAM" id="Phobius"/>
    </source>
</evidence>
<evidence type="ECO:0000313" key="7">
    <source>
        <dbReference type="EMBL" id="VXA81880.1"/>
    </source>
</evidence>
<dbReference type="EMBL" id="CABWLC010000004">
    <property type="protein sequence ID" value="VXA81880.1"/>
    <property type="molecule type" value="Genomic_DNA"/>
</dbReference>
<evidence type="ECO:0000256" key="3">
    <source>
        <dbReference type="ARBA" id="ARBA00022989"/>
    </source>
</evidence>
<feature type="transmembrane region" description="Helical" evidence="5">
    <location>
        <begin position="277"/>
        <end position="296"/>
    </location>
</feature>
<feature type="transmembrane region" description="Helical" evidence="5">
    <location>
        <begin position="163"/>
        <end position="182"/>
    </location>
</feature>